<name>A0A7W8J4B3_9BACT</name>
<keyword evidence="3" id="KW-0378">Hydrolase</keyword>
<keyword evidence="2" id="KW-0119">Carbohydrate metabolism</keyword>
<dbReference type="AlphaFoldDB" id="A0A7W8J4B3"/>
<dbReference type="GO" id="GO:0005829">
    <property type="term" value="C:cytosol"/>
    <property type="evidence" value="ECO:0007669"/>
    <property type="project" value="TreeGrafter"/>
</dbReference>
<evidence type="ECO:0000256" key="2">
    <source>
        <dbReference type="ARBA" id="ARBA00022526"/>
    </source>
</evidence>
<protein>
    <submittedName>
        <fullName evidence="3">6-phosphogluconolactonase</fullName>
        <ecNumber evidence="3">3.1.1.31</ecNumber>
    </submittedName>
</protein>
<evidence type="ECO:0000313" key="3">
    <source>
        <dbReference type="EMBL" id="MBB5342353.1"/>
    </source>
</evidence>
<sequence length="386" mass="40907">MRQINRLNRRRFIFGSAALSVVGRAGFAAGKDGGRLLVGTQTSGSSKGIYSYSFAPSTGDLTALGLAAEAENPTFLALAPDGRTVLVANELDKFEGKNGGAVSTFTLDRTRTRLSKVSQVASGGGGTCHVAFDRTGKAAFAANYGGGSAASFAVGAGGALSPAVSFFQYSGQGPNKERQEAPHTHRVTVSPDNRFLLVNDLGLDTIHLYRLDASTAKLVPNEPVAWRSAAGAGPRALRFHPNGRVAYCVTEMTSSVVVLRWDSERGALETVQEIVMRPTDFQGETSGDDIAIDREGRYAYATDRFDDIVVTFAISPSDGKLTVVDRIACGGKVPRHLALDPSGKWLLVANQESDTLSVLARDGKTGKLTDSGKSFPLSRPQCLVFV</sequence>
<dbReference type="InterPro" id="IPR015943">
    <property type="entry name" value="WD40/YVTN_repeat-like_dom_sf"/>
</dbReference>
<evidence type="ECO:0000313" key="4">
    <source>
        <dbReference type="Proteomes" id="UP000569092"/>
    </source>
</evidence>
<dbReference type="InterPro" id="IPR019405">
    <property type="entry name" value="Lactonase_7-beta_prop"/>
</dbReference>
<dbReference type="PANTHER" id="PTHR30344">
    <property type="entry name" value="6-PHOSPHOGLUCONOLACTONASE-RELATED"/>
    <property type="match status" value="1"/>
</dbReference>
<dbReference type="Pfam" id="PF10282">
    <property type="entry name" value="Lactonase"/>
    <property type="match status" value="1"/>
</dbReference>
<dbReference type="EC" id="3.1.1.31" evidence="3"/>
<evidence type="ECO:0000256" key="1">
    <source>
        <dbReference type="ARBA" id="ARBA00005564"/>
    </source>
</evidence>
<gene>
    <name evidence="3" type="ORF">HDF10_000303</name>
</gene>
<dbReference type="Gene3D" id="2.130.10.10">
    <property type="entry name" value="YVTN repeat-like/Quinoprotein amine dehydrogenase"/>
    <property type="match status" value="1"/>
</dbReference>
<dbReference type="PANTHER" id="PTHR30344:SF1">
    <property type="entry name" value="6-PHOSPHOGLUCONOLACTONASE"/>
    <property type="match status" value="1"/>
</dbReference>
<dbReference type="GO" id="GO:0017057">
    <property type="term" value="F:6-phosphogluconolactonase activity"/>
    <property type="evidence" value="ECO:0007669"/>
    <property type="project" value="UniProtKB-EC"/>
</dbReference>
<dbReference type="InterPro" id="IPR011048">
    <property type="entry name" value="Haem_d1_sf"/>
</dbReference>
<comment type="similarity">
    <text evidence="1">Belongs to the cycloisomerase 2 family.</text>
</comment>
<keyword evidence="2" id="KW-0313">Glucose metabolism</keyword>
<dbReference type="SUPFAM" id="SSF51004">
    <property type="entry name" value="C-terminal (heme d1) domain of cytochrome cd1-nitrite reductase"/>
    <property type="match status" value="1"/>
</dbReference>
<dbReference type="Proteomes" id="UP000569092">
    <property type="component" value="Unassembled WGS sequence"/>
</dbReference>
<accession>A0A7W8J4B3</accession>
<proteinExistence type="inferred from homology"/>
<comment type="caution">
    <text evidence="3">The sequence shown here is derived from an EMBL/GenBank/DDBJ whole genome shotgun (WGS) entry which is preliminary data.</text>
</comment>
<dbReference type="EMBL" id="JACHDZ010000001">
    <property type="protein sequence ID" value="MBB5342353.1"/>
    <property type="molecule type" value="Genomic_DNA"/>
</dbReference>
<dbReference type="InterPro" id="IPR050282">
    <property type="entry name" value="Cycloisomerase_2"/>
</dbReference>
<organism evidence="3 4">
    <name type="scientific">Tunturiibacter lichenicola</name>
    <dbReference type="NCBI Taxonomy" id="2051959"/>
    <lineage>
        <taxon>Bacteria</taxon>
        <taxon>Pseudomonadati</taxon>
        <taxon>Acidobacteriota</taxon>
        <taxon>Terriglobia</taxon>
        <taxon>Terriglobales</taxon>
        <taxon>Acidobacteriaceae</taxon>
        <taxon>Tunturiibacter</taxon>
    </lineage>
</organism>
<reference evidence="3 4" key="1">
    <citation type="submission" date="2020-08" db="EMBL/GenBank/DDBJ databases">
        <title>Genomic Encyclopedia of Type Strains, Phase IV (KMG-V): Genome sequencing to study the core and pangenomes of soil and plant-associated prokaryotes.</title>
        <authorList>
            <person name="Whitman W."/>
        </authorList>
    </citation>
    <scope>NUCLEOTIDE SEQUENCE [LARGE SCALE GENOMIC DNA]</scope>
    <source>
        <strain evidence="3 4">M8US30</strain>
    </source>
</reference>
<dbReference type="GO" id="GO:0006006">
    <property type="term" value="P:glucose metabolic process"/>
    <property type="evidence" value="ECO:0007669"/>
    <property type="project" value="UniProtKB-KW"/>
</dbReference>